<comment type="similarity">
    <text evidence="9">Belongs to the TrpF family.</text>
</comment>
<dbReference type="PANTHER" id="PTHR42894">
    <property type="entry name" value="N-(5'-PHOSPHORIBOSYL)ANTHRANILATE ISOMERASE"/>
    <property type="match status" value="1"/>
</dbReference>
<dbReference type="InterPro" id="IPR044643">
    <property type="entry name" value="TrpF_fam"/>
</dbReference>
<feature type="domain" description="N-(5'phosphoribosyl) anthranilate isomerase (PRAI)" evidence="10">
    <location>
        <begin position="4"/>
        <end position="201"/>
    </location>
</feature>
<evidence type="ECO:0000256" key="6">
    <source>
        <dbReference type="ARBA" id="ARBA00022822"/>
    </source>
</evidence>
<dbReference type="HAMAP" id="MF_00135">
    <property type="entry name" value="PRAI"/>
    <property type="match status" value="1"/>
</dbReference>
<dbReference type="CDD" id="cd00405">
    <property type="entry name" value="PRAI"/>
    <property type="match status" value="1"/>
</dbReference>
<evidence type="ECO:0000256" key="8">
    <source>
        <dbReference type="ARBA" id="ARBA00023235"/>
    </source>
</evidence>
<keyword evidence="5 9" id="KW-0028">Amino-acid biosynthesis</keyword>
<dbReference type="GO" id="GO:0004640">
    <property type="term" value="F:phosphoribosylanthranilate isomerase activity"/>
    <property type="evidence" value="ECO:0007669"/>
    <property type="project" value="UniProtKB-UniRule"/>
</dbReference>
<protein>
    <recommendedName>
        <fullName evidence="4 9">N-(5'-phosphoribosyl)anthranilate isomerase</fullName>
        <shortName evidence="9">PRAI</shortName>
        <ecNumber evidence="3 9">5.3.1.24</ecNumber>
    </recommendedName>
</protein>
<organism evidence="11">
    <name type="scientific">uncultured Dysgonomonas sp</name>
    <dbReference type="NCBI Taxonomy" id="206096"/>
    <lineage>
        <taxon>Bacteria</taxon>
        <taxon>Pseudomonadati</taxon>
        <taxon>Bacteroidota</taxon>
        <taxon>Bacteroidia</taxon>
        <taxon>Bacteroidales</taxon>
        <taxon>Dysgonomonadaceae</taxon>
        <taxon>Dysgonomonas</taxon>
        <taxon>environmental samples</taxon>
    </lineage>
</organism>
<evidence type="ECO:0000256" key="4">
    <source>
        <dbReference type="ARBA" id="ARBA00022272"/>
    </source>
</evidence>
<dbReference type="InterPro" id="IPR013785">
    <property type="entry name" value="Aldolase_TIM"/>
</dbReference>
<dbReference type="EMBL" id="FLUM01000003">
    <property type="protein sequence ID" value="SBW02376.1"/>
    <property type="molecule type" value="Genomic_DNA"/>
</dbReference>
<dbReference type="Gene3D" id="3.20.20.70">
    <property type="entry name" value="Aldolase class I"/>
    <property type="match status" value="1"/>
</dbReference>
<dbReference type="EC" id="5.3.1.24" evidence="3 9"/>
<name>A0A212JSF4_9BACT</name>
<keyword evidence="7 9" id="KW-0057">Aromatic amino acid biosynthesis</keyword>
<accession>A0A212JSF4</accession>
<dbReference type="SUPFAM" id="SSF51366">
    <property type="entry name" value="Ribulose-phoshate binding barrel"/>
    <property type="match status" value="1"/>
</dbReference>
<dbReference type="AlphaFoldDB" id="A0A212JSF4"/>
<proteinExistence type="inferred from homology"/>
<evidence type="ECO:0000259" key="10">
    <source>
        <dbReference type="Pfam" id="PF00697"/>
    </source>
</evidence>
<evidence type="ECO:0000256" key="3">
    <source>
        <dbReference type="ARBA" id="ARBA00012572"/>
    </source>
</evidence>
<keyword evidence="6 9" id="KW-0822">Tryptophan biosynthesis</keyword>
<evidence type="ECO:0000256" key="5">
    <source>
        <dbReference type="ARBA" id="ARBA00022605"/>
    </source>
</evidence>
<dbReference type="UniPathway" id="UPA00035">
    <property type="reaction ID" value="UER00042"/>
</dbReference>
<sequence>MKIKVCGMKYPGNIRDLSKLPVSYMGMIFYDKSPRFADGLTFDDVNTLPPYIQRVGVFVNSDIDFIMEKVNKYNLTLVQLHGSESADFCKELDKTIPVIKAFNVSDTSDFDQTTAYEDVCSYFLFDTKTAQHGGSGLKFDWQILDAYTGKCNFFLSGGISAGDTESIKKIQHPKFYGIDLNSKFETEPGLKDIIRLQQFIKALEL</sequence>
<comment type="catalytic activity">
    <reaction evidence="1 9">
        <text>N-(5-phospho-beta-D-ribosyl)anthranilate = 1-(2-carboxyphenylamino)-1-deoxy-D-ribulose 5-phosphate</text>
        <dbReference type="Rhea" id="RHEA:21540"/>
        <dbReference type="ChEBI" id="CHEBI:18277"/>
        <dbReference type="ChEBI" id="CHEBI:58613"/>
        <dbReference type="EC" id="5.3.1.24"/>
    </reaction>
</comment>
<keyword evidence="8 9" id="KW-0413">Isomerase</keyword>
<dbReference type="RefSeq" id="WP_296942036.1">
    <property type="nucleotide sequence ID" value="NZ_LT599032.1"/>
</dbReference>
<evidence type="ECO:0000256" key="2">
    <source>
        <dbReference type="ARBA" id="ARBA00004664"/>
    </source>
</evidence>
<dbReference type="InterPro" id="IPR011060">
    <property type="entry name" value="RibuloseP-bd_barrel"/>
</dbReference>
<dbReference type="GO" id="GO:0000162">
    <property type="term" value="P:L-tryptophan biosynthetic process"/>
    <property type="evidence" value="ECO:0007669"/>
    <property type="project" value="UniProtKB-UniRule"/>
</dbReference>
<dbReference type="InterPro" id="IPR001240">
    <property type="entry name" value="PRAI_dom"/>
</dbReference>
<dbReference type="PANTHER" id="PTHR42894:SF1">
    <property type="entry name" value="N-(5'-PHOSPHORIBOSYL)ANTHRANILATE ISOMERASE"/>
    <property type="match status" value="1"/>
</dbReference>
<comment type="pathway">
    <text evidence="2 9">Amino-acid biosynthesis; L-tryptophan biosynthesis; L-tryptophan from chorismate: step 3/5.</text>
</comment>
<evidence type="ECO:0000256" key="9">
    <source>
        <dbReference type="HAMAP-Rule" id="MF_00135"/>
    </source>
</evidence>
<evidence type="ECO:0000256" key="7">
    <source>
        <dbReference type="ARBA" id="ARBA00023141"/>
    </source>
</evidence>
<evidence type="ECO:0000313" key="11">
    <source>
        <dbReference type="EMBL" id="SBW02376.1"/>
    </source>
</evidence>
<evidence type="ECO:0000256" key="1">
    <source>
        <dbReference type="ARBA" id="ARBA00001164"/>
    </source>
</evidence>
<reference evidence="11" key="1">
    <citation type="submission" date="2016-04" db="EMBL/GenBank/DDBJ databases">
        <authorList>
            <person name="Evans L.H."/>
            <person name="Alamgir A."/>
            <person name="Owens N."/>
            <person name="Weber N.D."/>
            <person name="Virtaneva K."/>
            <person name="Barbian K."/>
            <person name="Babar A."/>
            <person name="Rosenke K."/>
        </authorList>
    </citation>
    <scope>NUCLEOTIDE SEQUENCE</scope>
    <source>
        <strain evidence="11">86-1</strain>
    </source>
</reference>
<gene>
    <name evidence="9 11" type="primary">trpF</name>
    <name evidence="11" type="ORF">KL86DYS1_30282</name>
</gene>
<dbReference type="Pfam" id="PF00697">
    <property type="entry name" value="PRAI"/>
    <property type="match status" value="1"/>
</dbReference>